<evidence type="ECO:0000256" key="1">
    <source>
        <dbReference type="SAM" id="MobiDB-lite"/>
    </source>
</evidence>
<dbReference type="OrthoDB" id="312907at2"/>
<feature type="region of interest" description="Disordered" evidence="1">
    <location>
        <begin position="1"/>
        <end position="42"/>
    </location>
</feature>
<dbReference type="NCBIfam" id="NF040521">
    <property type="entry name" value="C45_proenzyme"/>
    <property type="match status" value="1"/>
</dbReference>
<accession>A0A5B8Y8J8</accession>
<dbReference type="InterPro" id="IPR047794">
    <property type="entry name" value="C45_proenzyme-like"/>
</dbReference>
<dbReference type="AlphaFoldDB" id="A0A4Y6PWP8"/>
<dbReference type="Proteomes" id="UP000315995">
    <property type="component" value="Chromosome"/>
</dbReference>
<evidence type="ECO:0000313" key="3">
    <source>
        <dbReference type="EMBL" id="QDG52762.1"/>
    </source>
</evidence>
<dbReference type="EMBL" id="CP041186">
    <property type="protein sequence ID" value="QDG52762.1"/>
    <property type="molecule type" value="Genomic_DNA"/>
</dbReference>
<dbReference type="Pfam" id="PF03417">
    <property type="entry name" value="AAT"/>
    <property type="match status" value="1"/>
</dbReference>
<evidence type="ECO:0000313" key="4">
    <source>
        <dbReference type="Proteomes" id="UP000315995"/>
    </source>
</evidence>
<dbReference type="InterPro" id="IPR005079">
    <property type="entry name" value="Peptidase_C45_hydrolase"/>
</dbReference>
<protein>
    <recommendedName>
        <fullName evidence="2">Peptidase C45 hydrolase domain-containing protein</fullName>
    </recommendedName>
</protein>
<feature type="compositionally biased region" description="Polar residues" evidence="1">
    <location>
        <begin position="1"/>
        <end position="21"/>
    </location>
</feature>
<dbReference type="InterPro" id="IPR011990">
    <property type="entry name" value="TPR-like_helical_dom_sf"/>
</dbReference>
<dbReference type="PANTHER" id="PTHR35190">
    <property type="entry name" value="PROTEIN DCD1B"/>
    <property type="match status" value="1"/>
</dbReference>
<dbReference type="InterPro" id="IPR047803">
    <property type="entry name" value="DCD1A/B-like"/>
</dbReference>
<dbReference type="Gene3D" id="1.25.40.10">
    <property type="entry name" value="Tetratricopeptide repeat domain"/>
    <property type="match status" value="1"/>
</dbReference>
<reference evidence="3 4" key="1">
    <citation type="submission" date="2019-06" db="EMBL/GenBank/DDBJ databases">
        <title>Persicimonas caeni gen. nov., sp. nov., a predatory bacterium isolated from solar saltern.</title>
        <authorList>
            <person name="Wang S."/>
        </authorList>
    </citation>
    <scope>NUCLEOTIDE SEQUENCE [LARGE SCALE GENOMIC DNA]</scope>
    <source>
        <strain evidence="3 4">YN101</strain>
    </source>
</reference>
<dbReference type="SUPFAM" id="SSF48452">
    <property type="entry name" value="TPR-like"/>
    <property type="match status" value="1"/>
</dbReference>
<sequence length="603" mass="66858">MHDISESPNPARQTSPWNPSVPTAPPCVVHPERPHEPGRVSTPHGDLLFLNVRGSFADMAGQLGERMGDQIHAGAVPFFATYLEAVLQKNSPVAKVSNVLRWATHRWVTNRLEENLPREFYEAALALARTSGLQPETLFKAYLMPESFLWLIGQYHKLLGTGPANGLGAPPSFGCTSAVVRSPLSSTMMHGRNFDYFGVEHWDKNATVVFYHPDDGIDYVAVSSAGILGGGITGMNAAGLTMVVHQHFLDEFDLDGVPVGYAGDKVMRHAHTIEEAVAILRDNPPVAGWTYVMTEGDTGRAAIYEVAPGRENFYVIPSSQHKFGYANVYWGADLVDAEVDYYPQYRRANYARQERVNDCLRTLGERDGDLAPVDVAGVLGDFVDPTTERRRLFGKSIANVNTVASVVFEPEHRRVWVGAGGSPTSKNWFIPFTLDANGSHTGGPDLSQDPFLPDRAWHHSAHGQAFELYRKACHRYWAGETDSRLLILIEHALALFPQEPNLHVLAGLLALRIGRAKRAEGAFRRALEQVVDPARRAEIGLFLAWALDLQEQRGAAKYLYKRILKDDACDAPTRKRARIGRWKRFTQSQAESLPLDFVYAGVP</sequence>
<dbReference type="PANTHER" id="PTHR35190:SF2">
    <property type="entry name" value="PROTEIN DCD1B"/>
    <property type="match status" value="1"/>
</dbReference>
<name>A0A4Y6PWP8_PERCE</name>
<feature type="domain" description="Peptidase C45 hydrolase" evidence="2">
    <location>
        <begin position="189"/>
        <end position="420"/>
    </location>
</feature>
<evidence type="ECO:0000259" key="2">
    <source>
        <dbReference type="Pfam" id="PF03417"/>
    </source>
</evidence>
<gene>
    <name evidence="3" type="ORF">FIV42_19045</name>
</gene>
<organism evidence="3 4">
    <name type="scientific">Persicimonas caeni</name>
    <dbReference type="NCBI Taxonomy" id="2292766"/>
    <lineage>
        <taxon>Bacteria</taxon>
        <taxon>Deltaproteobacteria</taxon>
        <taxon>Bradymonadales</taxon>
        <taxon>Bradymonadaceae</taxon>
        <taxon>Persicimonas</taxon>
    </lineage>
</organism>
<proteinExistence type="predicted"/>
<accession>A0A4Y6PWP8</accession>
<keyword evidence="4" id="KW-1185">Reference proteome</keyword>
<dbReference type="Gene3D" id="3.60.60.10">
    <property type="entry name" value="Penicillin V Acylase, Chain A"/>
    <property type="match status" value="1"/>
</dbReference>